<feature type="transmembrane region" description="Helical" evidence="6">
    <location>
        <begin position="306"/>
        <end position="326"/>
    </location>
</feature>
<feature type="transmembrane region" description="Helical" evidence="6">
    <location>
        <begin position="163"/>
        <end position="182"/>
    </location>
</feature>
<accession>A0A9P4M597</accession>
<evidence type="ECO:0000256" key="5">
    <source>
        <dbReference type="ARBA" id="ARBA00023136"/>
    </source>
</evidence>
<dbReference type="GO" id="GO:0016020">
    <property type="term" value="C:membrane"/>
    <property type="evidence" value="ECO:0007669"/>
    <property type="project" value="UniProtKB-SubCell"/>
</dbReference>
<keyword evidence="3 6" id="KW-0812">Transmembrane</keyword>
<evidence type="ECO:0000313" key="8">
    <source>
        <dbReference type="EMBL" id="KAF2093624.1"/>
    </source>
</evidence>
<proteinExistence type="predicted"/>
<dbReference type="Gene3D" id="1.20.1250.20">
    <property type="entry name" value="MFS general substrate transporter like domains"/>
    <property type="match status" value="2"/>
</dbReference>
<keyword evidence="9" id="KW-1185">Reference proteome</keyword>
<evidence type="ECO:0000256" key="2">
    <source>
        <dbReference type="ARBA" id="ARBA00022448"/>
    </source>
</evidence>
<keyword evidence="4 6" id="KW-1133">Transmembrane helix</keyword>
<feature type="transmembrane region" description="Helical" evidence="6">
    <location>
        <begin position="194"/>
        <end position="216"/>
    </location>
</feature>
<evidence type="ECO:0000256" key="4">
    <source>
        <dbReference type="ARBA" id="ARBA00022989"/>
    </source>
</evidence>
<dbReference type="InterPro" id="IPR036259">
    <property type="entry name" value="MFS_trans_sf"/>
</dbReference>
<feature type="transmembrane region" description="Helical" evidence="6">
    <location>
        <begin position="93"/>
        <end position="119"/>
    </location>
</feature>
<dbReference type="GO" id="GO:0022857">
    <property type="term" value="F:transmembrane transporter activity"/>
    <property type="evidence" value="ECO:0007669"/>
    <property type="project" value="InterPro"/>
</dbReference>
<dbReference type="EMBL" id="ML978137">
    <property type="protein sequence ID" value="KAF2093624.1"/>
    <property type="molecule type" value="Genomic_DNA"/>
</dbReference>
<evidence type="ECO:0000256" key="6">
    <source>
        <dbReference type="SAM" id="Phobius"/>
    </source>
</evidence>
<dbReference type="PANTHER" id="PTHR43791:SF18">
    <property type="entry name" value="NICOTINIC ACID TRANSPORTER TNA1, PUTATIVE (AFU_ORTHOLOGUE AFUA_3G03820)-RELATED"/>
    <property type="match status" value="1"/>
</dbReference>
<feature type="transmembrane region" description="Helical" evidence="6">
    <location>
        <begin position="333"/>
        <end position="353"/>
    </location>
</feature>
<evidence type="ECO:0000256" key="3">
    <source>
        <dbReference type="ARBA" id="ARBA00022692"/>
    </source>
</evidence>
<keyword evidence="2" id="KW-0813">Transport</keyword>
<feature type="transmembrane region" description="Helical" evidence="6">
    <location>
        <begin position="424"/>
        <end position="450"/>
    </location>
</feature>
<dbReference type="InterPro" id="IPR011701">
    <property type="entry name" value="MFS"/>
</dbReference>
<evidence type="ECO:0000259" key="7">
    <source>
        <dbReference type="PROSITE" id="PS50850"/>
    </source>
</evidence>
<keyword evidence="5 6" id="KW-0472">Membrane</keyword>
<dbReference type="FunFam" id="1.20.1250.20:FF:000013">
    <property type="entry name" value="MFS general substrate transporter"/>
    <property type="match status" value="1"/>
</dbReference>
<dbReference type="PANTHER" id="PTHR43791">
    <property type="entry name" value="PERMEASE-RELATED"/>
    <property type="match status" value="1"/>
</dbReference>
<name>A0A9P4M597_9PEZI</name>
<protein>
    <submittedName>
        <fullName evidence="8">MFS general substrate transporter</fullName>
    </submittedName>
</protein>
<comment type="caution">
    <text evidence="8">The sequence shown here is derived from an EMBL/GenBank/DDBJ whole genome shotgun (WGS) entry which is preliminary data.</text>
</comment>
<evidence type="ECO:0000313" key="9">
    <source>
        <dbReference type="Proteomes" id="UP000799772"/>
    </source>
</evidence>
<dbReference type="OrthoDB" id="2962993at2759"/>
<feature type="transmembrane region" description="Helical" evidence="6">
    <location>
        <begin position="396"/>
        <end position="418"/>
    </location>
</feature>
<dbReference type="Pfam" id="PF07690">
    <property type="entry name" value="MFS_1"/>
    <property type="match status" value="1"/>
</dbReference>
<dbReference type="Proteomes" id="UP000799772">
    <property type="component" value="Unassembled WGS sequence"/>
</dbReference>
<evidence type="ECO:0000256" key="1">
    <source>
        <dbReference type="ARBA" id="ARBA00004141"/>
    </source>
</evidence>
<organism evidence="8 9">
    <name type="scientific">Rhizodiscina lignyota</name>
    <dbReference type="NCBI Taxonomy" id="1504668"/>
    <lineage>
        <taxon>Eukaryota</taxon>
        <taxon>Fungi</taxon>
        <taxon>Dikarya</taxon>
        <taxon>Ascomycota</taxon>
        <taxon>Pezizomycotina</taxon>
        <taxon>Dothideomycetes</taxon>
        <taxon>Pleosporomycetidae</taxon>
        <taxon>Aulographales</taxon>
        <taxon>Rhizodiscinaceae</taxon>
        <taxon>Rhizodiscina</taxon>
    </lineage>
</organism>
<dbReference type="SUPFAM" id="SSF103473">
    <property type="entry name" value="MFS general substrate transporter"/>
    <property type="match status" value="1"/>
</dbReference>
<comment type="subcellular location">
    <subcellularLocation>
        <location evidence="1">Membrane</location>
        <topology evidence="1">Multi-pass membrane protein</topology>
    </subcellularLocation>
</comment>
<dbReference type="AlphaFoldDB" id="A0A9P4M597"/>
<dbReference type="FunFam" id="1.20.1250.20:FF:000034">
    <property type="entry name" value="MFS general substrate transporter"/>
    <property type="match status" value="1"/>
</dbReference>
<dbReference type="PROSITE" id="PS50850">
    <property type="entry name" value="MFS"/>
    <property type="match status" value="1"/>
</dbReference>
<dbReference type="InterPro" id="IPR020846">
    <property type="entry name" value="MFS_dom"/>
</dbReference>
<reference evidence="8" key="1">
    <citation type="journal article" date="2020" name="Stud. Mycol.">
        <title>101 Dothideomycetes genomes: a test case for predicting lifestyles and emergence of pathogens.</title>
        <authorList>
            <person name="Haridas S."/>
            <person name="Albert R."/>
            <person name="Binder M."/>
            <person name="Bloem J."/>
            <person name="Labutti K."/>
            <person name="Salamov A."/>
            <person name="Andreopoulos B."/>
            <person name="Baker S."/>
            <person name="Barry K."/>
            <person name="Bills G."/>
            <person name="Bluhm B."/>
            <person name="Cannon C."/>
            <person name="Castanera R."/>
            <person name="Culley D."/>
            <person name="Daum C."/>
            <person name="Ezra D."/>
            <person name="Gonzalez J."/>
            <person name="Henrissat B."/>
            <person name="Kuo A."/>
            <person name="Liang C."/>
            <person name="Lipzen A."/>
            <person name="Lutzoni F."/>
            <person name="Magnuson J."/>
            <person name="Mondo S."/>
            <person name="Nolan M."/>
            <person name="Ohm R."/>
            <person name="Pangilinan J."/>
            <person name="Park H.-J."/>
            <person name="Ramirez L."/>
            <person name="Alfaro M."/>
            <person name="Sun H."/>
            <person name="Tritt A."/>
            <person name="Yoshinaga Y."/>
            <person name="Zwiers L.-H."/>
            <person name="Turgeon B."/>
            <person name="Goodwin S."/>
            <person name="Spatafora J."/>
            <person name="Crous P."/>
            <person name="Grigoriev I."/>
        </authorList>
    </citation>
    <scope>NUCLEOTIDE SEQUENCE</scope>
    <source>
        <strain evidence="8">CBS 133067</strain>
    </source>
</reference>
<feature type="transmembrane region" description="Helical" evidence="6">
    <location>
        <begin position="267"/>
        <end position="286"/>
    </location>
</feature>
<sequence>MKHGHITDLEETELALVELSPAEEKRILRKVDWLLVPQLTILYLMAFLDRSNIGNAKIAGMTEDLKLVGLDYNIALTTFFVSYSLFEVPSNMLLKLVPAGLWIAGIMVAWGVIMTLMGITQSKEGLYAARFFLGVAEAGLFPGATYLLTLWYKRYEVQFRMAIFYFGASLSGAFSGLLAFAITKMDGVSGLGGWRWIFILEGIATVVIGCIALFTLPGGPLNAKFLNKVERQFIISRLQVETGSGRGRVTNEDPITMAHFWSAMKEWKIWVAVLTWWANSVTVYGFTYTVPSVIVELGYSAANAQLMTIPIYLCALLGVLFCAWISDKYQTRAYVIAAAYYFGAAGFLALIFVPHPGLPGLTYGLLFPAATGIYSGLIPTLGFIANNLAPSSKRAVGMGLLVSMGNLGGGLIGSNIYLDRMKPHYYVGYGFCFSIMIVGATCALVLRWAYKRINDKRDRMTEEEIRAKYTESELLALGDRSPLFRYAY</sequence>
<feature type="transmembrane region" description="Helical" evidence="6">
    <location>
        <begin position="68"/>
        <end position="86"/>
    </location>
</feature>
<gene>
    <name evidence="8" type="ORF">NA57DRAFT_47880</name>
</gene>
<feature type="transmembrane region" description="Helical" evidence="6">
    <location>
        <begin position="131"/>
        <end position="151"/>
    </location>
</feature>
<feature type="domain" description="Major facilitator superfamily (MFS) profile" evidence="7">
    <location>
        <begin position="35"/>
        <end position="457"/>
    </location>
</feature>
<feature type="transmembrane region" description="Helical" evidence="6">
    <location>
        <begin position="365"/>
        <end position="384"/>
    </location>
</feature>